<reference evidence="1" key="1">
    <citation type="submission" date="2020-11" db="EMBL/GenBank/DDBJ databases">
        <authorList>
            <person name="Tran Van P."/>
        </authorList>
    </citation>
    <scope>NUCLEOTIDE SEQUENCE</scope>
</reference>
<dbReference type="EMBL" id="OB797036">
    <property type="protein sequence ID" value="CAD7434026.1"/>
    <property type="molecule type" value="Genomic_DNA"/>
</dbReference>
<gene>
    <name evidence="1" type="ORF">TMSB3V08_LOCUS10689</name>
</gene>
<organism evidence="1">
    <name type="scientific">Timema monikensis</name>
    <dbReference type="NCBI Taxonomy" id="170555"/>
    <lineage>
        <taxon>Eukaryota</taxon>
        <taxon>Metazoa</taxon>
        <taxon>Ecdysozoa</taxon>
        <taxon>Arthropoda</taxon>
        <taxon>Hexapoda</taxon>
        <taxon>Insecta</taxon>
        <taxon>Pterygota</taxon>
        <taxon>Neoptera</taxon>
        <taxon>Polyneoptera</taxon>
        <taxon>Phasmatodea</taxon>
        <taxon>Timematodea</taxon>
        <taxon>Timematoidea</taxon>
        <taxon>Timematidae</taxon>
        <taxon>Timema</taxon>
    </lineage>
</organism>
<protein>
    <submittedName>
        <fullName evidence="1">Uncharacterized protein</fullName>
    </submittedName>
</protein>
<sequence>MLSLFSHSPSLFSSILEVEDSRPLAGTTPIYTRSATARCSQFLVLNQSVLEWISESSVHVTSVGIVCMARGPVAGCHDILEVEDSRPLAGTTPIYTRSATARCSQFLVLNQSVLEWISESSVHVTSVGIVCMARGPVAGCHECPSAIHTTLARATQILYSLVDTLDSLVHSRLTQCPHWSTHSHWRLPDSSVENQELNLLGYR</sequence>
<proteinExistence type="predicted"/>
<name>A0A7R9EHD3_9NEOP</name>
<dbReference type="AlphaFoldDB" id="A0A7R9EHD3"/>
<evidence type="ECO:0000313" key="1">
    <source>
        <dbReference type="EMBL" id="CAD7434026.1"/>
    </source>
</evidence>
<accession>A0A7R9EHD3</accession>